<evidence type="ECO:0000313" key="5">
    <source>
        <dbReference type="Proteomes" id="UP000487350"/>
    </source>
</evidence>
<name>A0A844AS21_9BURK</name>
<protein>
    <submittedName>
        <fullName evidence="4">Uncharacterized protein</fullName>
    </submittedName>
</protein>
<evidence type="ECO:0000313" key="4">
    <source>
        <dbReference type="EMBL" id="MRD47085.1"/>
    </source>
</evidence>
<accession>A0A844AS21</accession>
<gene>
    <name evidence="4" type="ORF">GHT07_07330</name>
</gene>
<feature type="coiled-coil region" evidence="1">
    <location>
        <begin position="110"/>
        <end position="141"/>
    </location>
</feature>
<keyword evidence="3" id="KW-0472">Membrane</keyword>
<evidence type="ECO:0000256" key="2">
    <source>
        <dbReference type="SAM" id="MobiDB-lite"/>
    </source>
</evidence>
<feature type="transmembrane region" description="Helical" evidence="3">
    <location>
        <begin position="143"/>
        <end position="164"/>
    </location>
</feature>
<dbReference type="Proteomes" id="UP000487350">
    <property type="component" value="Unassembled WGS sequence"/>
</dbReference>
<keyword evidence="1" id="KW-0175">Coiled coil</keyword>
<dbReference type="RefSeq" id="WP_153584424.1">
    <property type="nucleotide sequence ID" value="NZ_WJBU01000006.1"/>
</dbReference>
<keyword evidence="5" id="KW-1185">Reference proteome</keyword>
<evidence type="ECO:0000256" key="1">
    <source>
        <dbReference type="SAM" id="Coils"/>
    </source>
</evidence>
<dbReference type="EMBL" id="WJBU01000006">
    <property type="protein sequence ID" value="MRD47085.1"/>
    <property type="molecule type" value="Genomic_DNA"/>
</dbReference>
<keyword evidence="3" id="KW-1133">Transmembrane helix</keyword>
<feature type="transmembrane region" description="Helical" evidence="3">
    <location>
        <begin position="170"/>
        <end position="187"/>
    </location>
</feature>
<organism evidence="4 5">
    <name type="scientific">Caenimonas koreensis DSM 17982</name>
    <dbReference type="NCBI Taxonomy" id="1121255"/>
    <lineage>
        <taxon>Bacteria</taxon>
        <taxon>Pseudomonadati</taxon>
        <taxon>Pseudomonadota</taxon>
        <taxon>Betaproteobacteria</taxon>
        <taxon>Burkholderiales</taxon>
        <taxon>Comamonadaceae</taxon>
        <taxon>Caenimonas</taxon>
    </lineage>
</organism>
<reference evidence="4 5" key="1">
    <citation type="submission" date="2019-11" db="EMBL/GenBank/DDBJ databases">
        <title>Caenimonas koreensis gen. nov., sp. nov., isolated from activated sludge.</title>
        <authorList>
            <person name="Seung H.R."/>
        </authorList>
    </citation>
    <scope>NUCLEOTIDE SEQUENCE [LARGE SCALE GENOMIC DNA]</scope>
    <source>
        <strain evidence="4 5">EMB320</strain>
    </source>
</reference>
<sequence length="432" mass="44919">MADLAIHARAPVSAPPPAADTEQGSVGDANKGILFTQATLPPELQKLKAAIIELRKPSANVATEDDINSGNVGGPSDEDLNMLLGEIDEMVTSLRYATGKNKIGLQDDQRRELAKKVAKALDEANQKLKEAQEAASESTTMGWLMAGLAMAGAVLLCVVTVAAAAATGGAVGGLAIFGCVAAVTLAVQMITDMSLKEAGVTYTACTGEEKQFGIGFDKMVEAIVDREIVNGDIVIVRQNDKGEFLDKDGNVTNVDPRKGAKSTAIFFTPEELSEWKMGWTVTTTLVVAIALGAVGGFASTGTQAAASGARAADGAAKGANAAKSAASAARWASVERGAEVLAVGTAVATGVTAITKGIIDIFIAELNSDSEKARADKAFYEVQAQDVSRAWDLSMDSLRQLVEHYLENGQARSKNVADRGRTAAAFTRPIMG</sequence>
<proteinExistence type="predicted"/>
<comment type="caution">
    <text evidence="4">The sequence shown here is derived from an EMBL/GenBank/DDBJ whole genome shotgun (WGS) entry which is preliminary data.</text>
</comment>
<dbReference type="AlphaFoldDB" id="A0A844AS21"/>
<keyword evidence="3" id="KW-0812">Transmembrane</keyword>
<evidence type="ECO:0000256" key="3">
    <source>
        <dbReference type="SAM" id="Phobius"/>
    </source>
</evidence>
<feature type="region of interest" description="Disordered" evidence="2">
    <location>
        <begin position="1"/>
        <end position="27"/>
    </location>
</feature>